<keyword evidence="6" id="KW-0460">Magnesium</keyword>
<evidence type="ECO:0000256" key="1">
    <source>
        <dbReference type="ARBA" id="ARBA00001946"/>
    </source>
</evidence>
<dbReference type="Proteomes" id="UP000189274">
    <property type="component" value="Unassembled WGS sequence"/>
</dbReference>
<dbReference type="Pfam" id="PF00719">
    <property type="entry name" value="Pyrophosphatase"/>
    <property type="match status" value="1"/>
</dbReference>
<evidence type="ECO:0000313" key="10">
    <source>
        <dbReference type="Proteomes" id="UP000189274"/>
    </source>
</evidence>
<dbReference type="AlphaFoldDB" id="A0A1V2LHV9"/>
<dbReference type="PROSITE" id="PS00387">
    <property type="entry name" value="PPASE"/>
    <property type="match status" value="1"/>
</dbReference>
<dbReference type="EC" id="3.6.1.1" evidence="3"/>
<feature type="compositionally biased region" description="Basic residues" evidence="8">
    <location>
        <begin position="176"/>
        <end position="188"/>
    </location>
</feature>
<dbReference type="GO" id="GO:0000287">
    <property type="term" value="F:magnesium ion binding"/>
    <property type="evidence" value="ECO:0007669"/>
    <property type="project" value="InterPro"/>
</dbReference>
<dbReference type="GO" id="GO:0005737">
    <property type="term" value="C:cytoplasm"/>
    <property type="evidence" value="ECO:0007669"/>
    <property type="project" value="InterPro"/>
</dbReference>
<dbReference type="GO" id="GO:0006796">
    <property type="term" value="P:phosphate-containing compound metabolic process"/>
    <property type="evidence" value="ECO:0007669"/>
    <property type="project" value="InterPro"/>
</dbReference>
<evidence type="ECO:0000256" key="2">
    <source>
        <dbReference type="ARBA" id="ARBA00006220"/>
    </source>
</evidence>
<dbReference type="PANTHER" id="PTHR10286">
    <property type="entry name" value="INORGANIC PYROPHOSPHATASE"/>
    <property type="match status" value="1"/>
</dbReference>
<evidence type="ECO:0000256" key="8">
    <source>
        <dbReference type="SAM" id="MobiDB-lite"/>
    </source>
</evidence>
<dbReference type="GO" id="GO:0004427">
    <property type="term" value="F:inorganic diphosphate phosphatase activity"/>
    <property type="evidence" value="ECO:0007669"/>
    <property type="project" value="UniProtKB-EC"/>
</dbReference>
<comment type="cofactor">
    <cofactor evidence="1">
        <name>Mg(2+)</name>
        <dbReference type="ChEBI" id="CHEBI:18420"/>
    </cofactor>
</comment>
<evidence type="ECO:0000256" key="3">
    <source>
        <dbReference type="ARBA" id="ARBA00012146"/>
    </source>
</evidence>
<dbReference type="VEuPathDB" id="FungiDB:C5L36_0A09450"/>
<dbReference type="InterPro" id="IPR036649">
    <property type="entry name" value="Pyrophosphatase_sf"/>
</dbReference>
<keyword evidence="4" id="KW-0479">Metal-binding</keyword>
<evidence type="ECO:0000256" key="6">
    <source>
        <dbReference type="ARBA" id="ARBA00022842"/>
    </source>
</evidence>
<evidence type="ECO:0000256" key="4">
    <source>
        <dbReference type="ARBA" id="ARBA00022723"/>
    </source>
</evidence>
<accession>A0A1V2LHV9</accession>
<keyword evidence="5" id="KW-0378">Hydrolase</keyword>
<dbReference type="VEuPathDB" id="FungiDB:C5L36_0A09460"/>
<gene>
    <name evidence="9" type="ORF">BOH78_4463</name>
</gene>
<dbReference type="CDD" id="cd00412">
    <property type="entry name" value="pyrophosphatase"/>
    <property type="match status" value="1"/>
</dbReference>
<name>A0A1V2LHV9_PICKU</name>
<comment type="caution">
    <text evidence="9">The sequence shown here is derived from an EMBL/GenBank/DDBJ whole genome shotgun (WGS) entry which is preliminary data.</text>
</comment>
<feature type="region of interest" description="Disordered" evidence="8">
    <location>
        <begin position="155"/>
        <end position="189"/>
    </location>
</feature>
<organism evidence="9 10">
    <name type="scientific">Pichia kudriavzevii</name>
    <name type="common">Yeast</name>
    <name type="synonym">Issatchenkia orientalis</name>
    <dbReference type="NCBI Taxonomy" id="4909"/>
    <lineage>
        <taxon>Eukaryota</taxon>
        <taxon>Fungi</taxon>
        <taxon>Dikarya</taxon>
        <taxon>Ascomycota</taxon>
        <taxon>Saccharomycotina</taxon>
        <taxon>Pichiomycetes</taxon>
        <taxon>Pichiales</taxon>
        <taxon>Pichiaceae</taxon>
        <taxon>Pichia</taxon>
    </lineage>
</organism>
<comment type="similarity">
    <text evidence="2">Belongs to the PPase family.</text>
</comment>
<evidence type="ECO:0000256" key="5">
    <source>
        <dbReference type="ARBA" id="ARBA00022801"/>
    </source>
</evidence>
<dbReference type="EMBL" id="MQVM01000033">
    <property type="protein sequence ID" value="ONH71510.1"/>
    <property type="molecule type" value="Genomic_DNA"/>
</dbReference>
<dbReference type="SUPFAM" id="SSF50324">
    <property type="entry name" value="Inorganic pyrophosphatase"/>
    <property type="match status" value="1"/>
</dbReference>
<proteinExistence type="inferred from homology"/>
<evidence type="ECO:0000256" key="7">
    <source>
        <dbReference type="ARBA" id="ARBA00032535"/>
    </source>
</evidence>
<protein>
    <recommendedName>
        <fullName evidence="3">inorganic diphosphatase</fullName>
        <ecNumber evidence="3">3.6.1.1</ecNumber>
    </recommendedName>
    <alternativeName>
        <fullName evidence="7">Pyrophosphate phospho-hydrolase</fullName>
    </alternativeName>
</protein>
<sequence length="626" mass="70989">MAANSIMITNTIPYYNLPSGFSQPRHNSKYTLYQAPQPPSNQDYPDHHPLWTQQQAQSLPLKQSEQYPLCQQNAAYQLQPSFPNDTRLVHSSISTNVSNTMKNSPCSSYVAPNPTGSYSSTSTTPLNSDNSMYPTRKQSFEFDYRSPSVVNNRNNTSSIGSFSPRAGRNSYSPLKITKRSKRTKSRKSRLVEQRQLPNNHYISADKNVDISQFTDEDVIILKNMLPLAEIHKWKYISNKLSKARSRKFNAEYCINKFHEMYGIPFNPKNSLLQSNYFMKLDNSQQQREINIEGMLGSSIPYVLTAFSEKDGLSFKNQQKSKSCILFFYKMLGRVARCFSTLKIAGKYTPEFKIYKTNEATGKSESFFHDVPINLNKTDGTLDMIVEIPRYEQGKFEISKDIPYNPIVQDTKKGKLRFINNIYPFHGYPCNYGAIPQTWEHPAKASEINGDKVFGDNDPLDICEISSTVEPATVGSLKKVKILGCLAMIDDGELDWKLLAIDVKDKLSNDLHDISDLDPKMPLLLDSLKSWFKNYKLPMGKPENEFAFNSEWLGRDKALIVVEECHANWKALISGNIKSETYPLIINSTLGNTAGFVKSPANPPELAPSTSDAPVPLEAREIFYYRS</sequence>
<evidence type="ECO:0000313" key="9">
    <source>
        <dbReference type="EMBL" id="ONH71510.1"/>
    </source>
</evidence>
<dbReference type="Gene3D" id="3.90.80.10">
    <property type="entry name" value="Inorganic pyrophosphatase"/>
    <property type="match status" value="1"/>
</dbReference>
<dbReference type="InterPro" id="IPR008162">
    <property type="entry name" value="Pyrophosphatase"/>
</dbReference>
<reference evidence="10" key="1">
    <citation type="journal article" date="2017" name="Genome Announc.">
        <title>Genome sequences of Cyberlindnera fabianii 65, Pichia kudriavzevii 129, and Saccharomyces cerevisiae 131 isolated from fermented masau fruits in Zimbabwe.</title>
        <authorList>
            <person name="van Rijswijck I.M.H."/>
            <person name="Derks M.F.L."/>
            <person name="Abee T."/>
            <person name="de Ridder D."/>
            <person name="Smid E.J."/>
        </authorList>
    </citation>
    <scope>NUCLEOTIDE SEQUENCE [LARGE SCALE GENOMIC DNA]</scope>
    <source>
        <strain evidence="10">129</strain>
    </source>
</reference>